<gene>
    <name evidence="2" type="primary">LOC103715302</name>
</gene>
<dbReference type="AlphaFoldDB" id="A0A8B9A042"/>
<dbReference type="Proteomes" id="UP000228380">
    <property type="component" value="Chromosome 3"/>
</dbReference>
<evidence type="ECO:0000313" key="1">
    <source>
        <dbReference type="Proteomes" id="UP000228380"/>
    </source>
</evidence>
<proteinExistence type="predicted"/>
<keyword evidence="1" id="KW-1185">Reference proteome</keyword>
<dbReference type="OrthoDB" id="685750at2759"/>
<reference evidence="1" key="1">
    <citation type="journal article" date="2019" name="Nat. Commun.">
        <title>Genome-wide association mapping of date palm fruit traits.</title>
        <authorList>
            <person name="Hazzouri K.M."/>
            <person name="Gros-Balthazard M."/>
            <person name="Flowers J.M."/>
            <person name="Copetti D."/>
            <person name="Lemansour A."/>
            <person name="Lebrun M."/>
            <person name="Masmoudi K."/>
            <person name="Ferrand S."/>
            <person name="Dhar M.I."/>
            <person name="Fresquez Z.A."/>
            <person name="Rosas U."/>
            <person name="Zhang J."/>
            <person name="Talag J."/>
            <person name="Lee S."/>
            <person name="Kudrna D."/>
            <person name="Powell R.F."/>
            <person name="Leitch I.J."/>
            <person name="Krueger R.R."/>
            <person name="Wing R.A."/>
            <person name="Amiri K.M.A."/>
            <person name="Purugganan M.D."/>
        </authorList>
    </citation>
    <scope>NUCLEOTIDE SEQUENCE [LARGE SCALE GENOMIC DNA]</scope>
    <source>
        <strain evidence="1">cv. Khalas</strain>
    </source>
</reference>
<name>A0A8B9A042_PHODC</name>
<dbReference type="KEGG" id="pda:103715302"/>
<evidence type="ECO:0000313" key="2">
    <source>
        <dbReference type="RefSeq" id="XP_038979941.1"/>
    </source>
</evidence>
<organism evidence="1 2">
    <name type="scientific">Phoenix dactylifera</name>
    <name type="common">Date palm</name>
    <dbReference type="NCBI Taxonomy" id="42345"/>
    <lineage>
        <taxon>Eukaryota</taxon>
        <taxon>Viridiplantae</taxon>
        <taxon>Streptophyta</taxon>
        <taxon>Embryophyta</taxon>
        <taxon>Tracheophyta</taxon>
        <taxon>Spermatophyta</taxon>
        <taxon>Magnoliopsida</taxon>
        <taxon>Liliopsida</taxon>
        <taxon>Arecaceae</taxon>
        <taxon>Coryphoideae</taxon>
        <taxon>Phoeniceae</taxon>
        <taxon>Phoenix</taxon>
    </lineage>
</organism>
<accession>A0A8B9A042</accession>
<sequence>MGLSTNRSVVARRSVRIIPMCEECPDMEESVSHVQFSCPRAVQVWRRASFPMPHSVKSAEELLRQLREAMRRLSSAEWGITYAYMPYHIWLDRNVCLFEGKRTSTRAVVDRALLQVVEIINTTMTISSEMARDIWDSHFVVAVPKFTFVYWKPPPPGPSQGFGNPLKYGSQMEEETPLGRVWRLKEVKVPDTSSARRDGDAIDP</sequence>
<dbReference type="RefSeq" id="XP_038979941.1">
    <property type="nucleotide sequence ID" value="XM_039124013.1"/>
</dbReference>
<reference evidence="2" key="2">
    <citation type="submission" date="2025-08" db="UniProtKB">
        <authorList>
            <consortium name="RefSeq"/>
        </authorList>
    </citation>
    <scope>IDENTIFICATION</scope>
    <source>
        <tissue evidence="2">Young leaves</tissue>
    </source>
</reference>
<protein>
    <submittedName>
        <fullName evidence="2">Uncharacterized protein LOC103715302</fullName>
    </submittedName>
</protein>
<dbReference type="GeneID" id="103715302"/>